<evidence type="ECO:0000256" key="1">
    <source>
        <dbReference type="SAM" id="MobiDB-lite"/>
    </source>
</evidence>
<feature type="region of interest" description="Disordered" evidence="1">
    <location>
        <begin position="434"/>
        <end position="463"/>
    </location>
</feature>
<feature type="compositionally biased region" description="Basic and acidic residues" evidence="1">
    <location>
        <begin position="682"/>
        <end position="692"/>
    </location>
</feature>
<feature type="region of interest" description="Disordered" evidence="1">
    <location>
        <begin position="260"/>
        <end position="297"/>
    </location>
</feature>
<feature type="compositionally biased region" description="Polar residues" evidence="1">
    <location>
        <begin position="37"/>
        <end position="56"/>
    </location>
</feature>
<feature type="region of interest" description="Disordered" evidence="1">
    <location>
        <begin position="835"/>
        <end position="855"/>
    </location>
</feature>
<protein>
    <submittedName>
        <fullName evidence="2">Uncharacterized protein</fullName>
    </submittedName>
</protein>
<dbReference type="EMBL" id="JBCGBO010000025">
    <property type="protein sequence ID" value="KAK9176657.1"/>
    <property type="molecule type" value="Genomic_DNA"/>
</dbReference>
<evidence type="ECO:0000313" key="3">
    <source>
        <dbReference type="Proteomes" id="UP001428341"/>
    </source>
</evidence>
<dbReference type="Proteomes" id="UP001428341">
    <property type="component" value="Unassembled WGS sequence"/>
</dbReference>
<feature type="region of interest" description="Disordered" evidence="1">
    <location>
        <begin position="548"/>
        <end position="581"/>
    </location>
</feature>
<keyword evidence="3" id="KW-1185">Reference proteome</keyword>
<feature type="compositionally biased region" description="Polar residues" evidence="1">
    <location>
        <begin position="699"/>
        <end position="708"/>
    </location>
</feature>
<feature type="compositionally biased region" description="Basic and acidic residues" evidence="1">
    <location>
        <begin position="616"/>
        <end position="632"/>
    </location>
</feature>
<feature type="region of interest" description="Disordered" evidence="1">
    <location>
        <begin position="616"/>
        <end position="638"/>
    </location>
</feature>
<dbReference type="PANTHER" id="PTHR36325">
    <property type="entry name" value="MYOSIN-2 HEAVY CHAIN-LIKE PROTEIN"/>
    <property type="match status" value="1"/>
</dbReference>
<dbReference type="PANTHER" id="PTHR36325:SF1">
    <property type="entry name" value="MYOSIN-2 HEAVY CHAIN-LIKE PROTEIN"/>
    <property type="match status" value="1"/>
</dbReference>
<feature type="region of interest" description="Disordered" evidence="1">
    <location>
        <begin position="14"/>
        <end position="56"/>
    </location>
</feature>
<gene>
    <name evidence="2" type="ORF">WN944_028676</name>
</gene>
<feature type="compositionally biased region" description="Basic and acidic residues" evidence="1">
    <location>
        <begin position="14"/>
        <end position="35"/>
    </location>
</feature>
<evidence type="ECO:0000313" key="2">
    <source>
        <dbReference type="EMBL" id="KAK9176657.1"/>
    </source>
</evidence>
<name>A0AAP0Q990_9ROSI</name>
<organism evidence="2 3">
    <name type="scientific">Citrus x changshan-huyou</name>
    <dbReference type="NCBI Taxonomy" id="2935761"/>
    <lineage>
        <taxon>Eukaryota</taxon>
        <taxon>Viridiplantae</taxon>
        <taxon>Streptophyta</taxon>
        <taxon>Embryophyta</taxon>
        <taxon>Tracheophyta</taxon>
        <taxon>Spermatophyta</taxon>
        <taxon>Magnoliopsida</taxon>
        <taxon>eudicotyledons</taxon>
        <taxon>Gunneridae</taxon>
        <taxon>Pentapetalae</taxon>
        <taxon>rosids</taxon>
        <taxon>malvids</taxon>
        <taxon>Sapindales</taxon>
        <taxon>Rutaceae</taxon>
        <taxon>Aurantioideae</taxon>
        <taxon>Citrus</taxon>
    </lineage>
</organism>
<feature type="region of interest" description="Disordered" evidence="1">
    <location>
        <begin position="682"/>
        <end position="731"/>
    </location>
</feature>
<dbReference type="AlphaFoldDB" id="A0AAP0Q990"/>
<reference evidence="2 3" key="1">
    <citation type="submission" date="2024-05" db="EMBL/GenBank/DDBJ databases">
        <title>Haplotype-resolved chromosome-level genome assembly of Huyou (Citrus changshanensis).</title>
        <authorList>
            <person name="Miao C."/>
            <person name="Chen W."/>
            <person name="Wu Y."/>
            <person name="Wang L."/>
            <person name="Zhao S."/>
            <person name="Grierson D."/>
            <person name="Xu C."/>
            <person name="Chen K."/>
        </authorList>
    </citation>
    <scope>NUCLEOTIDE SEQUENCE [LARGE SCALE GENOMIC DNA]</scope>
    <source>
        <strain evidence="2">01-14</strain>
        <tissue evidence="2">Leaf</tissue>
    </source>
</reference>
<sequence length="901" mass="100373">MDLGCLDMGCISVSDKHSDENFTDSSNKDSDRDDPVSANSRVGKSKSPKGNNQSTWNALNKCTAQIKKPRHRNSSPLNWFPRKKVDSYLKRKIKMLQEVDGMNLTLDETLGDTNPHYCRVLREKMAAREAAHKAMDARKATLVEASWCRILKAARIQSKEAEDLLLKSEKAAAEAFEAAGAIGVIMYDKPNCPQTHYQIETSANGGGSTTHKIIASFDTAFEVDREVAAAVKTAFVRLANCAPFSKDEFKDLLHKICENPDTGDSNQELPEFSSECESESGSELEMESKKNDFGSQNLDAKEPVLGMMQSKSKRRLSSEKVNRANLIEMMLERLKCLQEDELSSLATIVATCGLNAALAEVENSKMHPNSATDLPSTSVPNSRRTSSLGAGTMRTANLEYYMNGSVRRKQIESEFPSLDKFLVKHMSKLEREVQEAKNSRISKSSKAIGGENPIENSEDGEVKVDSEIVQSESTSELGCDLLKHSSKFIKEIEEAKKKPGNNFEIVCKNSEAGGVPNVERTYSKKDVPEIPSLDKFLVKHVSRLEREVQEAKSRENDDSIGEAKKNSGNVESISKNPEAGAMPNVAANHKEVDASEVPSLDKFLVKRVSRLEREVQEAKSRRNNDSFGEAKKNSGNNFETISKNSEAGAMPNEAATHRKVDAPEVPSLDKFLVKRVSRLEREVQEAKSRRYNDSIGEANKNSGNNSDTVSKKQETGAKPNEVAATHKKAAAPEVPSLDKFLVKHVSRLEKEVQEAKSRRNNDPVEGGRAAELNKKNGISSFSREVVDGKENRDLNKEDDRFSEIENKDTTAGNEETIDSLDKILVKPVHRLEREKMEAGKNYRNHRHSVSRREERERELREAWGGLSLGNSIKPHLSKLERDKAAWIKAEEEERRHAMEGL</sequence>
<proteinExistence type="predicted"/>
<feature type="compositionally biased region" description="Acidic residues" evidence="1">
    <location>
        <begin position="274"/>
        <end position="285"/>
    </location>
</feature>
<feature type="compositionally biased region" description="Polar residues" evidence="1">
    <location>
        <begin position="366"/>
        <end position="389"/>
    </location>
</feature>
<feature type="compositionally biased region" description="Polar residues" evidence="1">
    <location>
        <begin position="566"/>
        <end position="575"/>
    </location>
</feature>
<feature type="region of interest" description="Disordered" evidence="1">
    <location>
        <begin position="366"/>
        <end position="390"/>
    </location>
</feature>
<accession>A0AAP0Q990</accession>
<comment type="caution">
    <text evidence="2">The sequence shown here is derived from an EMBL/GenBank/DDBJ whole genome shotgun (WGS) entry which is preliminary data.</text>
</comment>
<feature type="compositionally biased region" description="Basic and acidic residues" evidence="1">
    <location>
        <begin position="548"/>
        <end position="565"/>
    </location>
</feature>